<gene>
    <name evidence="1" type="ORF">RhiirA4_479272</name>
    <name evidence="2" type="ORF">RhiirA4_488787</name>
    <name evidence="3" type="ORF">RhiirA4_488805</name>
</gene>
<feature type="non-terminal residue" evidence="1">
    <location>
        <position position="1"/>
    </location>
</feature>
<dbReference type="EMBL" id="LLXI01007027">
    <property type="protein sequence ID" value="PKY62389.1"/>
    <property type="molecule type" value="Genomic_DNA"/>
</dbReference>
<evidence type="ECO:0000313" key="3">
    <source>
        <dbReference type="EMBL" id="PKY62397.1"/>
    </source>
</evidence>
<keyword evidence="4" id="KW-1185">Reference proteome</keyword>
<comment type="caution">
    <text evidence="1">The sequence shown here is derived from an EMBL/GenBank/DDBJ whole genome shotgun (WGS) entry which is preliminary data.</text>
</comment>
<accession>A0A2I1HG81</accession>
<evidence type="ECO:0000313" key="2">
    <source>
        <dbReference type="EMBL" id="PKY62389.1"/>
    </source>
</evidence>
<reference evidence="1 4" key="1">
    <citation type="submission" date="2015-10" db="EMBL/GenBank/DDBJ databases">
        <title>Genome analyses suggest a sexual origin of heterokaryosis in a supposedly ancient asexual fungus.</title>
        <authorList>
            <person name="Ropars J."/>
            <person name="Sedzielewska K."/>
            <person name="Noel J."/>
            <person name="Charron P."/>
            <person name="Farinelli L."/>
            <person name="Marton T."/>
            <person name="Kruger M."/>
            <person name="Pelin A."/>
            <person name="Brachmann A."/>
            <person name="Corradi N."/>
        </authorList>
    </citation>
    <scope>NUCLEOTIDE SEQUENCE [LARGE SCALE GENOMIC DNA]</scope>
    <source>
        <strain evidence="1 4">A4</strain>
    </source>
</reference>
<dbReference type="AlphaFoldDB" id="A0A2I1HG81"/>
<dbReference type="EMBL" id="LLXI01002739">
    <property type="protein sequence ID" value="PKY57875.1"/>
    <property type="molecule type" value="Genomic_DNA"/>
</dbReference>
<dbReference type="Proteomes" id="UP000234323">
    <property type="component" value="Unassembled WGS sequence"/>
</dbReference>
<sequence length="79" mass="9534">YRLFFLLCFGWISALDNLPLDFCFALQIGIYQLRSFVSDRFVLDFGSVNFDITTLNRYVLALCFDAFKTFDLRYWFFPW</sequence>
<organism evidence="1 4">
    <name type="scientific">Rhizophagus irregularis</name>
    <dbReference type="NCBI Taxonomy" id="588596"/>
    <lineage>
        <taxon>Eukaryota</taxon>
        <taxon>Fungi</taxon>
        <taxon>Fungi incertae sedis</taxon>
        <taxon>Mucoromycota</taxon>
        <taxon>Glomeromycotina</taxon>
        <taxon>Glomeromycetes</taxon>
        <taxon>Glomerales</taxon>
        <taxon>Glomeraceae</taxon>
        <taxon>Rhizophagus</taxon>
    </lineage>
</organism>
<proteinExistence type="predicted"/>
<dbReference type="EMBL" id="LLXI01007040">
    <property type="protein sequence ID" value="PKY62397.1"/>
    <property type="molecule type" value="Genomic_DNA"/>
</dbReference>
<evidence type="ECO:0000313" key="1">
    <source>
        <dbReference type="EMBL" id="PKY57875.1"/>
    </source>
</evidence>
<name>A0A2I1HG81_9GLOM</name>
<evidence type="ECO:0000313" key="4">
    <source>
        <dbReference type="Proteomes" id="UP000234323"/>
    </source>
</evidence>
<protein>
    <submittedName>
        <fullName evidence="1">Uncharacterized protein</fullName>
    </submittedName>
</protein>